<dbReference type="InterPro" id="IPR000086">
    <property type="entry name" value="NUDIX_hydrolase_dom"/>
</dbReference>
<dbReference type="Pfam" id="PF12535">
    <property type="entry name" value="Nudix_N"/>
    <property type="match status" value="1"/>
</dbReference>
<evidence type="ECO:0000313" key="5">
    <source>
        <dbReference type="Proteomes" id="UP001155483"/>
    </source>
</evidence>
<keyword evidence="2 4" id="KW-0378">Hydrolase</keyword>
<dbReference type="PANTHER" id="PTHR43046:SF16">
    <property type="entry name" value="ADP-RIBOSE PYROPHOSPHATASE YJHB-RELATED"/>
    <property type="match status" value="1"/>
</dbReference>
<sequence>MTPTELLEEIKRLKSIADVGLLYCNNNYDKERYSELKDICFRLLSELSGHSIEALKETFPLIKDYPTAKVDIRAFVLSPNNKILMARESADGNWSLPGGWADIGHSPAETAAKECKEETGIDVIPKRLLAVYDKRKHPHPPEPHYIYKLVFHCEAVSSTLNKGFDVLDVGYFDINNLPELSTDRILKSQLEQLYKKVTNSDSETYFD</sequence>
<dbReference type="InterPro" id="IPR015797">
    <property type="entry name" value="NUDIX_hydrolase-like_dom_sf"/>
</dbReference>
<dbReference type="InterPro" id="IPR059176">
    <property type="entry name" value="UDP-X_N"/>
</dbReference>
<reference evidence="4" key="1">
    <citation type="submission" date="2022-09" db="EMBL/GenBank/DDBJ databases">
        <authorList>
            <person name="Yuan C."/>
            <person name="Ke Z."/>
        </authorList>
    </citation>
    <scope>NUCLEOTIDE SEQUENCE</scope>
    <source>
        <strain evidence="4">LB-8</strain>
    </source>
</reference>
<evidence type="ECO:0000256" key="2">
    <source>
        <dbReference type="ARBA" id="ARBA00022801"/>
    </source>
</evidence>
<dbReference type="Gene3D" id="6.10.250.1120">
    <property type="match status" value="1"/>
</dbReference>
<organism evidence="4 5">
    <name type="scientific">Paraflavisolibacter caeni</name>
    <dbReference type="NCBI Taxonomy" id="2982496"/>
    <lineage>
        <taxon>Bacteria</taxon>
        <taxon>Pseudomonadati</taxon>
        <taxon>Bacteroidota</taxon>
        <taxon>Chitinophagia</taxon>
        <taxon>Chitinophagales</taxon>
        <taxon>Chitinophagaceae</taxon>
        <taxon>Paraflavisolibacter</taxon>
    </lineage>
</organism>
<evidence type="ECO:0000313" key="4">
    <source>
        <dbReference type="EMBL" id="MCU7550696.1"/>
    </source>
</evidence>
<dbReference type="GO" id="GO:0016787">
    <property type="term" value="F:hydrolase activity"/>
    <property type="evidence" value="ECO:0007669"/>
    <property type="project" value="UniProtKB-KW"/>
</dbReference>
<comment type="caution">
    <text evidence="4">The sequence shown here is derived from an EMBL/GenBank/DDBJ whole genome shotgun (WGS) entry which is preliminary data.</text>
</comment>
<dbReference type="RefSeq" id="WP_279298135.1">
    <property type="nucleotide sequence ID" value="NZ_JAOTIF010000014.1"/>
</dbReference>
<comment type="cofactor">
    <cofactor evidence="1">
        <name>Mg(2+)</name>
        <dbReference type="ChEBI" id="CHEBI:18420"/>
    </cofactor>
</comment>
<reference evidence="4" key="2">
    <citation type="submission" date="2023-04" db="EMBL/GenBank/DDBJ databases">
        <title>Paracnuella aquatica gen. nov., sp. nov., a member of the family Chitinophagaceae isolated from a hot spring.</title>
        <authorList>
            <person name="Wang C."/>
        </authorList>
    </citation>
    <scope>NUCLEOTIDE SEQUENCE</scope>
    <source>
        <strain evidence="4">LB-8</strain>
    </source>
</reference>
<dbReference type="AlphaFoldDB" id="A0A9X2XXQ9"/>
<dbReference type="Proteomes" id="UP001155483">
    <property type="component" value="Unassembled WGS sequence"/>
</dbReference>
<gene>
    <name evidence="4" type="ORF">OCK74_16380</name>
</gene>
<name>A0A9X2XXQ9_9BACT</name>
<feature type="domain" description="Nudix hydrolase" evidence="3">
    <location>
        <begin position="67"/>
        <end position="194"/>
    </location>
</feature>
<dbReference type="SUPFAM" id="SSF55811">
    <property type="entry name" value="Nudix"/>
    <property type="match status" value="1"/>
</dbReference>
<dbReference type="EMBL" id="JAOTIF010000014">
    <property type="protein sequence ID" value="MCU7550696.1"/>
    <property type="molecule type" value="Genomic_DNA"/>
</dbReference>
<dbReference type="PANTHER" id="PTHR43046">
    <property type="entry name" value="GDP-MANNOSE MANNOSYL HYDROLASE"/>
    <property type="match status" value="1"/>
</dbReference>
<evidence type="ECO:0000259" key="3">
    <source>
        <dbReference type="PROSITE" id="PS51462"/>
    </source>
</evidence>
<dbReference type="Gene3D" id="3.90.79.10">
    <property type="entry name" value="Nucleoside Triphosphate Pyrophosphohydrolase"/>
    <property type="match status" value="1"/>
</dbReference>
<keyword evidence="5" id="KW-1185">Reference proteome</keyword>
<proteinExistence type="predicted"/>
<protein>
    <submittedName>
        <fullName evidence="4">NUDIX hydrolase</fullName>
    </submittedName>
</protein>
<accession>A0A9X2XXQ9</accession>
<dbReference type="PROSITE" id="PS51462">
    <property type="entry name" value="NUDIX"/>
    <property type="match status" value="1"/>
</dbReference>
<evidence type="ECO:0000256" key="1">
    <source>
        <dbReference type="ARBA" id="ARBA00001946"/>
    </source>
</evidence>
<dbReference type="Pfam" id="PF00293">
    <property type="entry name" value="NUDIX"/>
    <property type="match status" value="1"/>
</dbReference>